<comment type="pathway">
    <text evidence="3">Amino-acid biosynthesis; L-methionine biosynthesis via salvage pathway; L-methionine from S-methyl-5-thio-alpha-D-ribose 1-phosphate: step 1/6.</text>
</comment>
<dbReference type="SUPFAM" id="SSF100950">
    <property type="entry name" value="NagB/RpiA/CoA transferase-like"/>
    <property type="match status" value="1"/>
</dbReference>
<dbReference type="InterPro" id="IPR037171">
    <property type="entry name" value="NagB/RpiA_transferase-like"/>
</dbReference>
<dbReference type="InterPro" id="IPR000649">
    <property type="entry name" value="IF-2B-related"/>
</dbReference>
<dbReference type="EMBL" id="SLUI01000010">
    <property type="protein sequence ID" value="TCL35946.1"/>
    <property type="molecule type" value="Genomic_DNA"/>
</dbReference>
<keyword evidence="3" id="KW-0028">Amino-acid biosynthesis</keyword>
<dbReference type="GO" id="GO:0046523">
    <property type="term" value="F:S-methyl-5-thioribose-1-phosphate isomerase activity"/>
    <property type="evidence" value="ECO:0007669"/>
    <property type="project" value="UniProtKB-UniRule"/>
</dbReference>
<feature type="binding site" evidence="3">
    <location>
        <position position="98"/>
    </location>
    <ligand>
        <name>substrate</name>
    </ligand>
</feature>
<dbReference type="HAMAP" id="MF_01678">
    <property type="entry name" value="Salvage_MtnA"/>
    <property type="match status" value="1"/>
</dbReference>
<organism evidence="4 5">
    <name type="scientific">Anaerospora hongkongensis</name>
    <dbReference type="NCBI Taxonomy" id="244830"/>
    <lineage>
        <taxon>Bacteria</taxon>
        <taxon>Bacillati</taxon>
        <taxon>Bacillota</taxon>
        <taxon>Negativicutes</taxon>
        <taxon>Selenomonadales</taxon>
        <taxon>Sporomusaceae</taxon>
        <taxon>Anaerospora</taxon>
    </lineage>
</organism>
<comment type="catalytic activity">
    <reaction evidence="2 3">
        <text>5-(methylsulfanyl)-alpha-D-ribose 1-phosphate = 5-(methylsulfanyl)-D-ribulose 1-phosphate</text>
        <dbReference type="Rhea" id="RHEA:19989"/>
        <dbReference type="ChEBI" id="CHEBI:58533"/>
        <dbReference type="ChEBI" id="CHEBI:58548"/>
        <dbReference type="EC" id="5.3.1.23"/>
    </reaction>
</comment>
<feature type="site" description="Transition state stabilizer" evidence="3">
    <location>
        <position position="168"/>
    </location>
</feature>
<evidence type="ECO:0000256" key="2">
    <source>
        <dbReference type="ARBA" id="ARBA00052401"/>
    </source>
</evidence>
<feature type="active site" description="Proton donor" evidence="3">
    <location>
        <position position="248"/>
    </location>
</feature>
<dbReference type="FunFam" id="3.40.50.10470:FF:000006">
    <property type="entry name" value="Methylthioribose-1-phosphate isomerase"/>
    <property type="match status" value="1"/>
</dbReference>
<name>A0A4R1PV51_9FIRM</name>
<comment type="similarity">
    <text evidence="3">Belongs to the EIF-2B alpha/beta/delta subunits family. MtnA subfamily.</text>
</comment>
<gene>
    <name evidence="3" type="primary">mtnA</name>
    <name evidence="4" type="ORF">EV210_110191</name>
</gene>
<dbReference type="Pfam" id="PF01008">
    <property type="entry name" value="IF-2B"/>
    <property type="match status" value="1"/>
</dbReference>
<feature type="binding site" evidence="3">
    <location>
        <begin position="56"/>
        <end position="58"/>
    </location>
    <ligand>
        <name>substrate</name>
    </ligand>
</feature>
<dbReference type="InterPro" id="IPR042529">
    <property type="entry name" value="IF_2B-like_C"/>
</dbReference>
<accession>A0A4R1PV51</accession>
<dbReference type="EC" id="5.3.1.23" evidence="3"/>
<dbReference type="InterPro" id="IPR011559">
    <property type="entry name" value="Initiation_fac_2B_a/b/d"/>
</dbReference>
<dbReference type="InterPro" id="IPR027363">
    <property type="entry name" value="M1Pi_N"/>
</dbReference>
<dbReference type="AlphaFoldDB" id="A0A4R1PV51"/>
<feature type="binding site" evidence="3">
    <location>
        <position position="207"/>
    </location>
    <ligand>
        <name>substrate</name>
    </ligand>
</feature>
<evidence type="ECO:0000313" key="5">
    <source>
        <dbReference type="Proteomes" id="UP000295063"/>
    </source>
</evidence>
<comment type="caution">
    <text evidence="4">The sequence shown here is derived from an EMBL/GenBank/DDBJ whole genome shotgun (WGS) entry which is preliminary data.</text>
</comment>
<sequence>MAVLNYSKAVVPMKSMNWNNQCLTLLNQTCLPQAVQMIECKDWRVVAEAIRRLEVRGAPAIGAAAAFGLVLGAYEIQNDQGDFEHNLRLVAEELKETRPTAVNLSWAIDRMLAVVSRLDSAVSTGAIIQALEEEALAIAAEDRQVNKRIAEFGAALFEQTGMSVLTHCNAGALATVDFGTALGVIRQAWSEKRISRVYADETRPLLQGARLTAWELKEDNIPVTVITDNMAGWVMKKGMVQAVIVGADRIALNGDVANKIGTYSVAVLAKQHHIPFYVAAPLSTFDFSMETGEDIPIEERNPEEVTTFCGIACTPAGVDVFNPAFDVTPHHLITAIITEYGVLRPSYRNAIDQLKQQRGGI</sequence>
<dbReference type="NCBIfam" id="TIGR00512">
    <property type="entry name" value="salvage_mtnA"/>
    <property type="match status" value="1"/>
</dbReference>
<comment type="function">
    <text evidence="3">Catalyzes the interconversion of methylthioribose-1-phosphate (MTR-1-P) into methylthioribulose-1-phosphate (MTRu-1-P).</text>
</comment>
<evidence type="ECO:0000256" key="3">
    <source>
        <dbReference type="HAMAP-Rule" id="MF_01678"/>
    </source>
</evidence>
<dbReference type="Gene3D" id="3.40.50.10470">
    <property type="entry name" value="Translation initiation factor eif-2b, domain 2"/>
    <property type="match status" value="1"/>
</dbReference>
<dbReference type="GO" id="GO:0019509">
    <property type="term" value="P:L-methionine salvage from methylthioadenosine"/>
    <property type="evidence" value="ECO:0007669"/>
    <property type="project" value="UniProtKB-UniRule"/>
</dbReference>
<dbReference type="UniPathway" id="UPA00904">
    <property type="reaction ID" value="UER00874"/>
</dbReference>
<dbReference type="Gene3D" id="1.20.120.420">
    <property type="entry name" value="translation initiation factor eif-2b, domain 1"/>
    <property type="match status" value="1"/>
</dbReference>
<dbReference type="NCBIfam" id="NF004326">
    <property type="entry name" value="PRK05720.1"/>
    <property type="match status" value="1"/>
</dbReference>
<reference evidence="4 5" key="1">
    <citation type="submission" date="2019-03" db="EMBL/GenBank/DDBJ databases">
        <title>Genomic Encyclopedia of Type Strains, Phase IV (KMG-IV): sequencing the most valuable type-strain genomes for metagenomic binning, comparative biology and taxonomic classification.</title>
        <authorList>
            <person name="Goeker M."/>
        </authorList>
    </citation>
    <scope>NUCLEOTIDE SEQUENCE [LARGE SCALE GENOMIC DNA]</scope>
    <source>
        <strain evidence="4 5">DSM 15969</strain>
    </source>
</reference>
<keyword evidence="5" id="KW-1185">Reference proteome</keyword>
<dbReference type="NCBIfam" id="TIGR00524">
    <property type="entry name" value="eIF-2B_rel"/>
    <property type="match status" value="1"/>
</dbReference>
<keyword evidence="3" id="KW-0486">Methionine biosynthesis</keyword>
<evidence type="ECO:0000313" key="4">
    <source>
        <dbReference type="EMBL" id="TCL35946.1"/>
    </source>
</evidence>
<feature type="binding site" evidence="3">
    <location>
        <begin position="258"/>
        <end position="259"/>
    </location>
    <ligand>
        <name>substrate</name>
    </ligand>
</feature>
<dbReference type="PANTHER" id="PTHR43475">
    <property type="entry name" value="METHYLTHIORIBOSE-1-PHOSPHATE ISOMERASE"/>
    <property type="match status" value="1"/>
</dbReference>
<dbReference type="Proteomes" id="UP000295063">
    <property type="component" value="Unassembled WGS sequence"/>
</dbReference>
<evidence type="ECO:0000256" key="1">
    <source>
        <dbReference type="ARBA" id="ARBA00023235"/>
    </source>
</evidence>
<dbReference type="FunFam" id="1.20.120.420:FF:000003">
    <property type="entry name" value="Methylthioribose-1-phosphate isomerase"/>
    <property type="match status" value="1"/>
</dbReference>
<protein>
    <recommendedName>
        <fullName evidence="3">Methylthioribose-1-phosphate isomerase</fullName>
        <shortName evidence="3">M1Pi</shortName>
        <shortName evidence="3">MTR-1-P isomerase</shortName>
        <ecNumber evidence="3">5.3.1.23</ecNumber>
    </recommendedName>
    <alternativeName>
        <fullName evidence="3">S-methyl-5-thioribose-1-phosphate isomerase</fullName>
    </alternativeName>
</protein>
<dbReference type="InterPro" id="IPR005251">
    <property type="entry name" value="IF-M1Pi"/>
</dbReference>
<keyword evidence="1 3" id="KW-0413">Isomerase</keyword>
<proteinExistence type="inferred from homology"/>
<dbReference type="PANTHER" id="PTHR43475:SF1">
    <property type="entry name" value="METHYLTHIORIBOSE-1-PHOSPHATE ISOMERASE"/>
    <property type="match status" value="1"/>
</dbReference>
<dbReference type="RefSeq" id="WP_424218047.1">
    <property type="nucleotide sequence ID" value="NZ_SLUI01000010.1"/>
</dbReference>